<dbReference type="EMBL" id="CDMZ01005892">
    <property type="protein sequence ID" value="CEM55597.1"/>
    <property type="molecule type" value="Genomic_DNA"/>
</dbReference>
<name>A0A0G4IEG8_9ALVE</name>
<organism evidence="2">
    <name type="scientific">Chromera velia CCMP2878</name>
    <dbReference type="NCBI Taxonomy" id="1169474"/>
    <lineage>
        <taxon>Eukaryota</taxon>
        <taxon>Sar</taxon>
        <taxon>Alveolata</taxon>
        <taxon>Colpodellida</taxon>
        <taxon>Chromeraceae</taxon>
        <taxon>Chromera</taxon>
    </lineage>
</organism>
<feature type="compositionally biased region" description="Basic and acidic residues" evidence="1">
    <location>
        <begin position="343"/>
        <end position="361"/>
    </location>
</feature>
<protein>
    <submittedName>
        <fullName evidence="2">Uncharacterized protein</fullName>
    </submittedName>
</protein>
<sequence>MATGDPVQLEPCSGRLIWSSSLMLNCFRVLPFRHTVRFQDPVQKELVDLLGKPFLREEEVQKVVDILRSHTRFVEEETDIPAVDEDFMVFAYGRKGATAARTKRKVERLQEMHGTGQGVTFCATDYIVGSLATDACGRPTSLARHKEALDYGCREMDELYVIEGMAVEFTQNRNPGKEGGFTRGRLGIVDSTPSPDATEIYVRKAPRGFVGFKSEAERQKGVKNHSSSQKGSLIPPDPSYAFYEDQTIPPSLHAAGCDCAICKKDRQQLNELFVNRSAEMSELHDRADSWWDTNCDLWAAERAARGADATDGDVFRDSDFEPESDIALTPVSDGVMGSGWEGEDPREYKHEEGMADQRFRDGNGAGEGEDAGSDGAPAQREDTQEGREGTMGDTSDENSDKQSARGNASGAQAGSCEQNQTSRSKKGGEGPVAGLHVKSTANFVFDEERGGWVFKQTGRAPETKYERDQLLDELEMEREAAYHEEEVEEDLEDEEFFADDSEEEKEAWKEYRGEMPDVQRLATPYRRRAAEFFHQ</sequence>
<feature type="compositionally biased region" description="Acidic residues" evidence="1">
    <location>
        <begin position="485"/>
        <end position="505"/>
    </location>
</feature>
<reference evidence="2" key="1">
    <citation type="submission" date="2014-11" db="EMBL/GenBank/DDBJ databases">
        <authorList>
            <person name="Otto D Thomas"/>
            <person name="Naeem Raeece"/>
        </authorList>
    </citation>
    <scope>NUCLEOTIDE SEQUENCE</scope>
</reference>
<feature type="region of interest" description="Disordered" evidence="1">
    <location>
        <begin position="306"/>
        <end position="434"/>
    </location>
</feature>
<evidence type="ECO:0000313" key="2">
    <source>
        <dbReference type="EMBL" id="CEM55597.1"/>
    </source>
</evidence>
<feature type="compositionally biased region" description="Polar residues" evidence="1">
    <location>
        <begin position="404"/>
        <end position="422"/>
    </location>
</feature>
<dbReference type="VEuPathDB" id="CryptoDB:Cvel_13674"/>
<feature type="region of interest" description="Disordered" evidence="1">
    <location>
        <begin position="214"/>
        <end position="238"/>
    </location>
</feature>
<proteinExistence type="predicted"/>
<feature type="compositionally biased region" description="Basic and acidic residues" evidence="1">
    <location>
        <begin position="379"/>
        <end position="390"/>
    </location>
</feature>
<dbReference type="AlphaFoldDB" id="A0A0G4IEG8"/>
<gene>
    <name evidence="2" type="ORF">Cvel_13674</name>
</gene>
<evidence type="ECO:0000256" key="1">
    <source>
        <dbReference type="SAM" id="MobiDB-lite"/>
    </source>
</evidence>
<accession>A0A0G4IEG8</accession>
<feature type="region of interest" description="Disordered" evidence="1">
    <location>
        <begin position="484"/>
        <end position="505"/>
    </location>
</feature>